<comment type="caution">
    <text evidence="7">The sequence shown here is derived from an EMBL/GenBank/DDBJ whole genome shotgun (WGS) entry which is preliminary data.</text>
</comment>
<evidence type="ECO:0000256" key="5">
    <source>
        <dbReference type="SAM" id="Phobius"/>
    </source>
</evidence>
<dbReference type="PRINTS" id="PR02001">
    <property type="entry name" value="GCR1CAMPR"/>
</dbReference>
<feature type="transmembrane region" description="Helical" evidence="5">
    <location>
        <begin position="202"/>
        <end position="220"/>
    </location>
</feature>
<feature type="transmembrane region" description="Helical" evidence="5">
    <location>
        <begin position="149"/>
        <end position="171"/>
    </location>
</feature>
<protein>
    <submittedName>
        <fullName evidence="7">G-protein coupled receptor 157</fullName>
    </submittedName>
</protein>
<dbReference type="GO" id="GO:0005886">
    <property type="term" value="C:plasma membrane"/>
    <property type="evidence" value="ECO:0007669"/>
    <property type="project" value="TreeGrafter"/>
</dbReference>
<name>A0A9Q0LWJ6_ANAIG</name>
<dbReference type="Proteomes" id="UP001149090">
    <property type="component" value="Unassembled WGS sequence"/>
</dbReference>
<organism evidence="7 8">
    <name type="scientific">Anaeramoeba ignava</name>
    <name type="common">Anaerobic marine amoeba</name>
    <dbReference type="NCBI Taxonomy" id="1746090"/>
    <lineage>
        <taxon>Eukaryota</taxon>
        <taxon>Metamonada</taxon>
        <taxon>Anaeramoebidae</taxon>
        <taxon>Anaeramoeba</taxon>
    </lineage>
</organism>
<evidence type="ECO:0000256" key="1">
    <source>
        <dbReference type="ARBA" id="ARBA00004141"/>
    </source>
</evidence>
<dbReference type="PANTHER" id="PTHR23112">
    <property type="entry name" value="G PROTEIN-COUPLED RECEPTOR 157-RELATED"/>
    <property type="match status" value="1"/>
</dbReference>
<evidence type="ECO:0000313" key="7">
    <source>
        <dbReference type="EMBL" id="KAJ5080065.1"/>
    </source>
</evidence>
<evidence type="ECO:0000259" key="6">
    <source>
        <dbReference type="PROSITE" id="PS50261"/>
    </source>
</evidence>
<keyword evidence="8" id="KW-1185">Reference proteome</keyword>
<dbReference type="InterPro" id="IPR022343">
    <property type="entry name" value="GCR1-cAMP_receptor"/>
</dbReference>
<dbReference type="AlphaFoldDB" id="A0A9Q0LWJ6"/>
<feature type="transmembrane region" description="Helical" evidence="5">
    <location>
        <begin position="107"/>
        <end position="129"/>
    </location>
</feature>
<reference evidence="7" key="1">
    <citation type="submission" date="2022-10" db="EMBL/GenBank/DDBJ databases">
        <title>Novel sulphate-reducing endosymbionts in the free-living metamonad Anaeramoeba.</title>
        <authorList>
            <person name="Jerlstrom-Hultqvist J."/>
            <person name="Cepicka I."/>
            <person name="Gallot-Lavallee L."/>
            <person name="Salas-Leiva D."/>
            <person name="Curtis B.A."/>
            <person name="Zahonova K."/>
            <person name="Pipaliya S."/>
            <person name="Dacks J."/>
            <person name="Roger A.J."/>
        </authorList>
    </citation>
    <scope>NUCLEOTIDE SEQUENCE</scope>
    <source>
        <strain evidence="7">BMAN</strain>
    </source>
</reference>
<accession>A0A9Q0LWJ6</accession>
<dbReference type="PROSITE" id="PS50261">
    <property type="entry name" value="G_PROTEIN_RECEP_F2_4"/>
    <property type="match status" value="1"/>
</dbReference>
<dbReference type="PANTHER" id="PTHR23112:SF0">
    <property type="entry name" value="TRANSMEMBRANE PROTEIN 116"/>
    <property type="match status" value="1"/>
</dbReference>
<dbReference type="SUPFAM" id="SSF81321">
    <property type="entry name" value="Family A G protein-coupled receptor-like"/>
    <property type="match status" value="1"/>
</dbReference>
<evidence type="ECO:0000256" key="4">
    <source>
        <dbReference type="ARBA" id="ARBA00023136"/>
    </source>
</evidence>
<keyword evidence="4 5" id="KW-0472">Membrane</keyword>
<dbReference type="EMBL" id="JAPDFW010000015">
    <property type="protein sequence ID" value="KAJ5080065.1"/>
    <property type="molecule type" value="Genomic_DNA"/>
</dbReference>
<evidence type="ECO:0000256" key="3">
    <source>
        <dbReference type="ARBA" id="ARBA00022989"/>
    </source>
</evidence>
<comment type="subcellular location">
    <subcellularLocation>
        <location evidence="1">Membrane</location>
        <topology evidence="1">Multi-pass membrane protein</topology>
    </subcellularLocation>
</comment>
<feature type="domain" description="G-protein coupled receptors family 2 profile 2" evidence="6">
    <location>
        <begin position="5"/>
        <end position="257"/>
    </location>
</feature>
<keyword evidence="7" id="KW-0675">Receptor</keyword>
<keyword evidence="2 5" id="KW-0812">Transmembrane</keyword>
<feature type="transmembrane region" description="Helical" evidence="5">
    <location>
        <begin position="232"/>
        <end position="256"/>
    </location>
</feature>
<feature type="transmembrane region" description="Helical" evidence="5">
    <location>
        <begin position="70"/>
        <end position="95"/>
    </location>
</feature>
<gene>
    <name evidence="7" type="ORF">M0811_14214</name>
</gene>
<evidence type="ECO:0000313" key="8">
    <source>
        <dbReference type="Proteomes" id="UP001149090"/>
    </source>
</evidence>
<sequence>MIKSEEISTIIGASLGIMGSLLIIILYIYFKEWKIFYRKLVLILSIYDFFLSLIFILPGSKYSFVCSIQFYLLSAFITTCQFWSASIAVLSYLKIANLFTDSKLNKIHLWLHLIMWIINFDLILFIFLLPKSEKSDTYWCTSTTNSWLITIYTFIIFYIVICLIFSILSIIKLNKSNKESSKGNYLQRIGEENQVFFQKRMTLLPIVGIIIFIPGLIRRLREIINPSASDILTLHILHSLLVSTQGFWDFLIFVILDPEMRKKMKSCCSKQKKEMAKTSSYKTIEKHVVNQIGEDFSDQENQKLI</sequence>
<proteinExistence type="predicted"/>
<dbReference type="Gene3D" id="1.20.1070.10">
    <property type="entry name" value="Rhodopsin 7-helix transmembrane proteins"/>
    <property type="match status" value="1"/>
</dbReference>
<dbReference type="GO" id="GO:0007189">
    <property type="term" value="P:adenylate cyclase-activating G protein-coupled receptor signaling pathway"/>
    <property type="evidence" value="ECO:0007669"/>
    <property type="project" value="TreeGrafter"/>
</dbReference>
<dbReference type="InterPro" id="IPR017981">
    <property type="entry name" value="GPCR_2-like_7TM"/>
</dbReference>
<feature type="transmembrane region" description="Helical" evidence="5">
    <location>
        <begin position="40"/>
        <end position="58"/>
    </location>
</feature>
<evidence type="ECO:0000256" key="2">
    <source>
        <dbReference type="ARBA" id="ARBA00022692"/>
    </source>
</evidence>
<keyword evidence="3 5" id="KW-1133">Transmembrane helix</keyword>
<dbReference type="GO" id="GO:0007166">
    <property type="term" value="P:cell surface receptor signaling pathway"/>
    <property type="evidence" value="ECO:0007669"/>
    <property type="project" value="InterPro"/>
</dbReference>
<dbReference type="GO" id="GO:0004930">
    <property type="term" value="F:G protein-coupled receptor activity"/>
    <property type="evidence" value="ECO:0007669"/>
    <property type="project" value="TreeGrafter"/>
</dbReference>
<feature type="transmembrane region" description="Helical" evidence="5">
    <location>
        <begin position="6"/>
        <end position="28"/>
    </location>
</feature>